<organism evidence="1 2">
    <name type="scientific">Lunatimonas lonarensis</name>
    <dbReference type="NCBI Taxonomy" id="1232681"/>
    <lineage>
        <taxon>Bacteria</taxon>
        <taxon>Pseudomonadati</taxon>
        <taxon>Bacteroidota</taxon>
        <taxon>Cytophagia</taxon>
        <taxon>Cytophagales</taxon>
        <taxon>Cyclobacteriaceae</taxon>
    </lineage>
</organism>
<dbReference type="Proteomes" id="UP000013909">
    <property type="component" value="Unassembled WGS sequence"/>
</dbReference>
<sequence length="37" mass="4084">MAIAGEVVNRRFVLPINFVQNGKVSASNPLLHIHANR</sequence>
<protein>
    <submittedName>
        <fullName evidence="1">Uncharacterized protein</fullName>
    </submittedName>
</protein>
<proteinExistence type="predicted"/>
<accession>R7ZTA3</accession>
<gene>
    <name evidence="1" type="ORF">ADIS_2259</name>
</gene>
<evidence type="ECO:0000313" key="2">
    <source>
        <dbReference type="Proteomes" id="UP000013909"/>
    </source>
</evidence>
<name>R7ZTA3_9BACT</name>
<comment type="caution">
    <text evidence="1">The sequence shown here is derived from an EMBL/GenBank/DDBJ whole genome shotgun (WGS) entry which is preliminary data.</text>
</comment>
<keyword evidence="2" id="KW-1185">Reference proteome</keyword>
<evidence type="ECO:0000313" key="1">
    <source>
        <dbReference type="EMBL" id="EON77258.1"/>
    </source>
</evidence>
<dbReference type="EMBL" id="AQHR01000060">
    <property type="protein sequence ID" value="EON77258.1"/>
    <property type="molecule type" value="Genomic_DNA"/>
</dbReference>
<dbReference type="AlphaFoldDB" id="R7ZTA3"/>
<reference evidence="1 2" key="1">
    <citation type="submission" date="2013-02" db="EMBL/GenBank/DDBJ databases">
        <title>A novel strain isolated from Lonar lake, Maharashtra, India.</title>
        <authorList>
            <person name="Singh A."/>
        </authorList>
    </citation>
    <scope>NUCLEOTIDE SEQUENCE [LARGE SCALE GENOMIC DNA]</scope>
    <source>
        <strain evidence="1 2">AK24</strain>
    </source>
</reference>